<feature type="transmembrane region" description="Helical" evidence="9">
    <location>
        <begin position="100"/>
        <end position="118"/>
    </location>
</feature>
<dbReference type="GO" id="GO:0005886">
    <property type="term" value="C:plasma membrane"/>
    <property type="evidence" value="ECO:0007669"/>
    <property type="project" value="UniProtKB-SubCell"/>
</dbReference>
<feature type="transmembrane region" description="Helical" evidence="9">
    <location>
        <begin position="34"/>
        <end position="53"/>
    </location>
</feature>
<feature type="transmembrane region" description="Helical" evidence="9">
    <location>
        <begin position="6"/>
        <end position="27"/>
    </location>
</feature>
<feature type="transmembrane region" description="Helical" evidence="9">
    <location>
        <begin position="187"/>
        <end position="211"/>
    </location>
</feature>
<evidence type="ECO:0000256" key="5">
    <source>
        <dbReference type="ARBA" id="ARBA00022989"/>
    </source>
</evidence>
<evidence type="ECO:0000256" key="9">
    <source>
        <dbReference type="SAM" id="Phobius"/>
    </source>
</evidence>
<organism evidence="11 12">
    <name type="scientific">Cyanobium gracile (strain ATCC 27147 / PCC 6307)</name>
    <dbReference type="NCBI Taxonomy" id="292564"/>
    <lineage>
        <taxon>Bacteria</taxon>
        <taxon>Bacillati</taxon>
        <taxon>Cyanobacteriota</taxon>
        <taxon>Cyanophyceae</taxon>
        <taxon>Synechococcales</taxon>
        <taxon>Prochlorococcaceae</taxon>
        <taxon>Cyanobium</taxon>
    </lineage>
</organism>
<evidence type="ECO:0000313" key="11">
    <source>
        <dbReference type="EMBL" id="AFY29128.1"/>
    </source>
</evidence>
<comment type="similarity">
    <text evidence="2">Belongs to the CPA3 antiporters (TC 2.A.63) subunit D family.</text>
</comment>
<feature type="transmembrane region" description="Helical" evidence="9">
    <location>
        <begin position="248"/>
        <end position="270"/>
    </location>
</feature>
<gene>
    <name evidence="11" type="ordered locus">Cyagr_2002</name>
</gene>
<feature type="transmembrane region" description="Helical" evidence="9">
    <location>
        <begin position="277"/>
        <end position="301"/>
    </location>
</feature>
<dbReference type="KEGG" id="cgc:Cyagr_2002"/>
<dbReference type="eggNOG" id="COG0651">
    <property type="taxonomic scope" value="Bacteria"/>
</dbReference>
<keyword evidence="11" id="KW-0456">Lyase</keyword>
<dbReference type="PANTHER" id="PTHR42703">
    <property type="entry name" value="NADH DEHYDROGENASE"/>
    <property type="match status" value="1"/>
</dbReference>
<dbReference type="HOGENOM" id="CLU_007100_9_6_3"/>
<dbReference type="GO" id="GO:0016829">
    <property type="term" value="F:lyase activity"/>
    <property type="evidence" value="ECO:0007669"/>
    <property type="project" value="UniProtKB-KW"/>
</dbReference>
<evidence type="ECO:0000256" key="3">
    <source>
        <dbReference type="ARBA" id="ARBA00022475"/>
    </source>
</evidence>
<dbReference type="AlphaFoldDB" id="K9P830"/>
<feature type="domain" description="NADH:quinone oxidoreductase/Mrp antiporter transmembrane" evidence="10">
    <location>
        <begin position="118"/>
        <end position="358"/>
    </location>
</feature>
<sequence length="494" mass="50480">MAPPSGEALLIVWLLLPYTAAFLAALLPPLARGLALLCCLATGAVALAIQAGALPASLSLLGPYGVSLQPDGLAAPFLLLNALVCGAVVLDGWRRTLPGPFLLLLMVLHGGLASAFVAVDLVSLYVTLEVVGISAFLLILGSRSERSLWLALRYLLIGNTVMTLYLVGAAVVYLTQGSFRLEAVAGAGAAALALLLVGLLTKAGLFLSGLWLPRTHAEAPAEVSALLSGVVVAAGIVPLLRLSGVVPALAAVLPVIGLASACLGLVFALVEADAKRLLAWSTLSQMGLVVLVPAAGGLYALGHGLAKAALFLVARRFPGRDLAGWAGRPLAAGVWVPLWIGSLSIVGVPPLLGFFAKAGLDRTLPGPTGLLLSLLTAGTAAVYARLWGAPLQAAASASPPVAPTPPEPAWSPGVVVLLLALVLLGAAEASRSWSPELLPAAAKATLVLAAGVGLHRLLQPLRRRPWFRLPDLEAFPDLVGGMGVVGAGLLVWIR</sequence>
<dbReference type="STRING" id="292564.Cyagr_2002"/>
<protein>
    <submittedName>
        <fullName evidence="11">Formate hydrogenlyase subunit 3/multisubunit Na+/H+ antiporter, MnhD subunit</fullName>
    </submittedName>
</protein>
<dbReference type="PANTHER" id="PTHR42703:SF1">
    <property type="entry name" value="NA(+)_H(+) ANTIPORTER SUBUNIT D1"/>
    <property type="match status" value="1"/>
</dbReference>
<feature type="transmembrane region" description="Helical" evidence="9">
    <location>
        <begin position="73"/>
        <end position="93"/>
    </location>
</feature>
<evidence type="ECO:0000313" key="12">
    <source>
        <dbReference type="Proteomes" id="UP000010388"/>
    </source>
</evidence>
<feature type="transmembrane region" description="Helical" evidence="9">
    <location>
        <begin position="474"/>
        <end position="493"/>
    </location>
</feature>
<feature type="transmembrane region" description="Helical" evidence="9">
    <location>
        <begin position="437"/>
        <end position="454"/>
    </location>
</feature>
<dbReference type="RefSeq" id="WP_015109573.1">
    <property type="nucleotide sequence ID" value="NC_019675.1"/>
</dbReference>
<feature type="transmembrane region" description="Helical" evidence="9">
    <location>
        <begin position="334"/>
        <end position="356"/>
    </location>
</feature>
<evidence type="ECO:0000256" key="2">
    <source>
        <dbReference type="ARBA" id="ARBA00005346"/>
    </source>
</evidence>
<evidence type="ECO:0000256" key="7">
    <source>
        <dbReference type="ARBA" id="ARBA00025624"/>
    </source>
</evidence>
<dbReference type="EMBL" id="CP003495">
    <property type="protein sequence ID" value="AFY29128.1"/>
    <property type="molecule type" value="Genomic_DNA"/>
</dbReference>
<dbReference type="PATRIC" id="fig|292564.3.peg.1901"/>
<dbReference type="InterPro" id="IPR001750">
    <property type="entry name" value="ND/Mrp_TM"/>
</dbReference>
<comment type="subcellular location">
    <subcellularLocation>
        <location evidence="1">Cell membrane</location>
        <topology evidence="1">Multi-pass membrane protein</topology>
    </subcellularLocation>
    <subcellularLocation>
        <location evidence="8">Membrane</location>
        <topology evidence="8">Multi-pass membrane protein</topology>
    </subcellularLocation>
</comment>
<dbReference type="InterPro" id="IPR050586">
    <property type="entry name" value="CPA3_Na-H_Antiporter_D"/>
</dbReference>
<keyword evidence="6 9" id="KW-0472">Membrane</keyword>
<proteinExistence type="inferred from homology"/>
<evidence type="ECO:0000259" key="10">
    <source>
        <dbReference type="Pfam" id="PF00361"/>
    </source>
</evidence>
<keyword evidence="3" id="KW-1003">Cell membrane</keyword>
<feature type="transmembrane region" description="Helical" evidence="9">
    <location>
        <begin position="124"/>
        <end position="142"/>
    </location>
</feature>
<keyword evidence="4 8" id="KW-0812">Transmembrane</keyword>
<evidence type="ECO:0000256" key="6">
    <source>
        <dbReference type="ARBA" id="ARBA00023136"/>
    </source>
</evidence>
<feature type="transmembrane region" description="Helical" evidence="9">
    <location>
        <begin position="154"/>
        <end position="175"/>
    </location>
</feature>
<evidence type="ECO:0000256" key="8">
    <source>
        <dbReference type="RuleBase" id="RU000320"/>
    </source>
</evidence>
<name>K9P830_CYAGP</name>
<feature type="transmembrane region" description="Helical" evidence="9">
    <location>
        <begin position="368"/>
        <end position="388"/>
    </location>
</feature>
<feature type="transmembrane region" description="Helical" evidence="9">
    <location>
        <begin position="408"/>
        <end position="425"/>
    </location>
</feature>
<feature type="transmembrane region" description="Helical" evidence="9">
    <location>
        <begin position="223"/>
        <end position="242"/>
    </location>
</feature>
<reference evidence="12" key="1">
    <citation type="journal article" date="2013" name="Proc. Natl. Acad. Sci. U.S.A.">
        <title>Improving the coverage of the cyanobacterial phylum using diversity-driven genome sequencing.</title>
        <authorList>
            <person name="Shih P.M."/>
            <person name="Wu D."/>
            <person name="Latifi A."/>
            <person name="Axen S.D."/>
            <person name="Fewer D.P."/>
            <person name="Talla E."/>
            <person name="Calteau A."/>
            <person name="Cai F."/>
            <person name="Tandeau de Marsac N."/>
            <person name="Rippka R."/>
            <person name="Herdman M."/>
            <person name="Sivonen K."/>
            <person name="Coursin T."/>
            <person name="Laurent T."/>
            <person name="Goodwin L."/>
            <person name="Nolan M."/>
            <person name="Davenport K.W."/>
            <person name="Han C.S."/>
            <person name="Rubin E.M."/>
            <person name="Eisen J.A."/>
            <person name="Woyke T."/>
            <person name="Gugger M."/>
            <person name="Kerfeld C.A."/>
        </authorList>
    </citation>
    <scope>NUCLEOTIDE SEQUENCE [LARGE SCALE GENOMIC DNA]</scope>
    <source>
        <strain evidence="12">ATCC 27147 / PCC 6307</strain>
    </source>
</reference>
<dbReference type="Proteomes" id="UP000010388">
    <property type="component" value="Chromosome"/>
</dbReference>
<accession>K9P830</accession>
<evidence type="ECO:0000256" key="4">
    <source>
        <dbReference type="ARBA" id="ARBA00022692"/>
    </source>
</evidence>
<dbReference type="OrthoDB" id="9811798at2"/>
<dbReference type="Pfam" id="PF00361">
    <property type="entry name" value="Proton_antipo_M"/>
    <property type="match status" value="1"/>
</dbReference>
<comment type="function">
    <text evidence="7">NDH-1 shuttles electrons from NAD(P)H, via FMN and iron-sulfur (Fe-S) centers, to quinones in the respiratory chain. The immediate electron acceptor for the enzyme in this species is believed to be plastoquinone. Couples the redox reaction to proton translocation (for every two electrons transferred, four hydrogen ions are translocated across the cytoplasmic membrane), and thus conserves the redox energy in a proton gradient.</text>
</comment>
<evidence type="ECO:0000256" key="1">
    <source>
        <dbReference type="ARBA" id="ARBA00004651"/>
    </source>
</evidence>
<keyword evidence="5 9" id="KW-1133">Transmembrane helix</keyword>